<dbReference type="Gene3D" id="2.60.40.290">
    <property type="match status" value="1"/>
</dbReference>
<dbReference type="Pfam" id="PF13290">
    <property type="entry name" value="CHB_HEX_C_1"/>
    <property type="match status" value="1"/>
</dbReference>
<dbReference type="Pfam" id="PF08757">
    <property type="entry name" value="CotH"/>
    <property type="match status" value="1"/>
</dbReference>
<organism evidence="3 4">
    <name type="scientific">Winogradskya consettensis</name>
    <dbReference type="NCBI Taxonomy" id="113560"/>
    <lineage>
        <taxon>Bacteria</taxon>
        <taxon>Bacillati</taxon>
        <taxon>Actinomycetota</taxon>
        <taxon>Actinomycetes</taxon>
        <taxon>Micromonosporales</taxon>
        <taxon>Micromonosporaceae</taxon>
        <taxon>Winogradskya</taxon>
    </lineage>
</organism>
<proteinExistence type="predicted"/>
<accession>A0A919VN85</accession>
<sequence length="629" mass="67652">MNPSKVVAIVIAVLLTATGVPARGSTPKALAGDITFSTPSGTFTTSVTVALSTAIGSAQIRYSTDGTVPTAASTPYASPLTLTATTQLRAQAFVAGTAAGSMGTQIYVRRAVEAAGNNLPLLLLDDYGKGKPGRDYVDAAAMLFDPGTAGTTSLAAAPVVATRAVMRLRGQSSAMFDKTPWRIEFRDDADEDAGYPVLGMPADGDWVLRGPFPDKALVREAVMMEIAKQMGLATPRYRFVELYTNFDANPVAAADYQGVYLIEETIENDKDRLDLKKLDPEDVTEPDVTGGYILALEWLAAEEPTLTCTGAAATCWNFLEVKDPDDLVPAQRTWLNAYIQRFHDMLHSQGFASQYPSWIDVGSWVDLIILNEFGRDMDSYVRSTYFYKDRSGPLVAGPVWDKDLTFGVGGYESNNQTSGFQYQSQNRQPQASDWFKILLSDPAFQTRLRARWQSLRQTVLSEASLTTLVNGLTTPLTAGAARNFQKWPNLTTAMIGPFVTPTANTWQGQVQTMRTWMTQRATWLDSTAGWGGGGTTPPPGGSCTATITPGTVWGDRYNTSVTVTGATTWTVTLAITAPQQVTTTWSAAFTNGGTTLTVKPNGSGNTFGFTTMTNGNSSARPRITSCAAG</sequence>
<evidence type="ECO:0000256" key="1">
    <source>
        <dbReference type="SAM" id="SignalP"/>
    </source>
</evidence>
<dbReference type="SMART" id="SM00637">
    <property type="entry name" value="CBD_II"/>
    <property type="match status" value="1"/>
</dbReference>
<reference evidence="3" key="1">
    <citation type="submission" date="2021-03" db="EMBL/GenBank/DDBJ databases">
        <title>Whole genome shotgun sequence of Actinoplanes consettensis NBRC 14913.</title>
        <authorList>
            <person name="Komaki H."/>
            <person name="Tamura T."/>
        </authorList>
    </citation>
    <scope>NUCLEOTIDE SEQUENCE</scope>
    <source>
        <strain evidence="3">NBRC 14913</strain>
    </source>
</reference>
<keyword evidence="1" id="KW-0732">Signal</keyword>
<evidence type="ECO:0000313" key="3">
    <source>
        <dbReference type="EMBL" id="GIM69670.1"/>
    </source>
</evidence>
<dbReference type="GO" id="GO:0005975">
    <property type="term" value="P:carbohydrate metabolic process"/>
    <property type="evidence" value="ECO:0007669"/>
    <property type="project" value="InterPro"/>
</dbReference>
<dbReference type="AlphaFoldDB" id="A0A919VN85"/>
<keyword evidence="4" id="KW-1185">Reference proteome</keyword>
<feature type="domain" description="CBM2" evidence="2">
    <location>
        <begin position="536"/>
        <end position="629"/>
    </location>
</feature>
<dbReference type="InterPro" id="IPR008965">
    <property type="entry name" value="CBM2/CBM3_carb-bd_dom_sf"/>
</dbReference>
<evidence type="ECO:0000313" key="4">
    <source>
        <dbReference type="Proteomes" id="UP000680865"/>
    </source>
</evidence>
<dbReference type="RefSeq" id="WP_212996574.1">
    <property type="nucleotide sequence ID" value="NZ_BAAATW010000005.1"/>
</dbReference>
<protein>
    <recommendedName>
        <fullName evidence="2">CBM2 domain-containing protein</fullName>
    </recommendedName>
</protein>
<dbReference type="InterPro" id="IPR001919">
    <property type="entry name" value="CBD2"/>
</dbReference>
<evidence type="ECO:0000259" key="2">
    <source>
        <dbReference type="PROSITE" id="PS51173"/>
    </source>
</evidence>
<comment type="caution">
    <text evidence="3">The sequence shown here is derived from an EMBL/GenBank/DDBJ whole genome shotgun (WGS) entry which is preliminary data.</text>
</comment>
<dbReference type="InterPro" id="IPR014867">
    <property type="entry name" value="Spore_coat_CotH_CotH2/3/7"/>
</dbReference>
<dbReference type="InterPro" id="IPR012291">
    <property type="entry name" value="CBM2_carb-bd_dom_sf"/>
</dbReference>
<gene>
    <name evidence="3" type="ORF">Aco04nite_16400</name>
</gene>
<feature type="chain" id="PRO_5038713320" description="CBM2 domain-containing protein" evidence="1">
    <location>
        <begin position="23"/>
        <end position="629"/>
    </location>
</feature>
<dbReference type="GO" id="GO:0004553">
    <property type="term" value="F:hydrolase activity, hydrolyzing O-glycosyl compounds"/>
    <property type="evidence" value="ECO:0007669"/>
    <property type="project" value="InterPro"/>
</dbReference>
<dbReference type="Proteomes" id="UP000680865">
    <property type="component" value="Unassembled WGS sequence"/>
</dbReference>
<dbReference type="EMBL" id="BOQP01000007">
    <property type="protein sequence ID" value="GIM69670.1"/>
    <property type="molecule type" value="Genomic_DNA"/>
</dbReference>
<dbReference type="SUPFAM" id="SSF49384">
    <property type="entry name" value="Carbohydrate-binding domain"/>
    <property type="match status" value="1"/>
</dbReference>
<feature type="signal peptide" evidence="1">
    <location>
        <begin position="1"/>
        <end position="22"/>
    </location>
</feature>
<dbReference type="GO" id="GO:0030247">
    <property type="term" value="F:polysaccharide binding"/>
    <property type="evidence" value="ECO:0007669"/>
    <property type="project" value="UniProtKB-UniRule"/>
</dbReference>
<dbReference type="PROSITE" id="PS51173">
    <property type="entry name" value="CBM2"/>
    <property type="match status" value="1"/>
</dbReference>
<dbReference type="InterPro" id="IPR059177">
    <property type="entry name" value="GH29D-like_dom"/>
</dbReference>
<name>A0A919VN85_9ACTN</name>